<name>A0ABD2NZ43_9CUCU</name>
<dbReference type="Proteomes" id="UP001516400">
    <property type="component" value="Unassembled WGS sequence"/>
</dbReference>
<evidence type="ECO:0000256" key="5">
    <source>
        <dbReference type="ARBA" id="ARBA00023136"/>
    </source>
</evidence>
<keyword evidence="10" id="KW-1185">Reference proteome</keyword>
<dbReference type="SUPFAM" id="SSF53850">
    <property type="entry name" value="Periplasmic binding protein-like II"/>
    <property type="match status" value="1"/>
</dbReference>
<feature type="transmembrane region" description="Helical" evidence="8">
    <location>
        <begin position="225"/>
        <end position="251"/>
    </location>
</feature>
<dbReference type="PANTHER" id="PTHR42643:SF30">
    <property type="entry name" value="IONOTROPIC RECEPTOR 40A-RELATED"/>
    <property type="match status" value="1"/>
</dbReference>
<keyword evidence="3 8" id="KW-0812">Transmembrane</keyword>
<sequence length="502" mass="59006">MEYGREMLSDWYPRKPDLYVLEEYNIDTIRMLANFSNLSFNPRAKFIFIGETFSVNFLSLISSFHILDALFVNSTTLELSTYFPYKSTPLNSSTHITLERIGLCGINSTMLENINYFPLKIPKYWKHFLLLVAYQAQAVFCICHDCERRGIWIETVEIILDHLRMEKRYYQTNKLSREEIFEKYNVHFSMSYATSPDYIEFTMTYVQDMSAWFVHIPLETPRWKYLIFVLSPLTWISCILIIVAMTTVWILSGFLFIGNYSCWDILKAVFDQFLEHSINLPRKSVHQTVLIVLIILLAFFMNTFFKSRFTYLLNGINYEDPIDSFEKIMKNQLIVGSYKSNRILLDTTPEIHEYLDKNFVECDGTPTCLRRVAQDRNFATFKSTMKTRSAGEFLIDKHTGQWLLKQISSSVFFRPIVANFQRGHPFFAIFNEYLFHLVESGIADKIIRKYNKIVEMSQPSSLDTHSLTFDNIVAPMALWTTGIFISLVMFVIENRYCVKYDE</sequence>
<evidence type="ECO:0000256" key="4">
    <source>
        <dbReference type="ARBA" id="ARBA00022989"/>
    </source>
</evidence>
<proteinExistence type="predicted"/>
<gene>
    <name evidence="9" type="ORF">HHI36_018157</name>
</gene>
<dbReference type="InterPro" id="IPR052192">
    <property type="entry name" value="Insect_Ionotropic_Sensory_Rcpt"/>
</dbReference>
<keyword evidence="5 8" id="KW-0472">Membrane</keyword>
<evidence type="ECO:0000256" key="3">
    <source>
        <dbReference type="ARBA" id="ARBA00022692"/>
    </source>
</evidence>
<dbReference type="EMBL" id="JABFTP020000165">
    <property type="protein sequence ID" value="KAL3283987.1"/>
    <property type="molecule type" value="Genomic_DNA"/>
</dbReference>
<dbReference type="GO" id="GO:0005886">
    <property type="term" value="C:plasma membrane"/>
    <property type="evidence" value="ECO:0007669"/>
    <property type="project" value="UniProtKB-SubCell"/>
</dbReference>
<organism evidence="9 10">
    <name type="scientific">Cryptolaemus montrouzieri</name>
    <dbReference type="NCBI Taxonomy" id="559131"/>
    <lineage>
        <taxon>Eukaryota</taxon>
        <taxon>Metazoa</taxon>
        <taxon>Ecdysozoa</taxon>
        <taxon>Arthropoda</taxon>
        <taxon>Hexapoda</taxon>
        <taxon>Insecta</taxon>
        <taxon>Pterygota</taxon>
        <taxon>Neoptera</taxon>
        <taxon>Endopterygota</taxon>
        <taxon>Coleoptera</taxon>
        <taxon>Polyphaga</taxon>
        <taxon>Cucujiformia</taxon>
        <taxon>Coccinelloidea</taxon>
        <taxon>Coccinellidae</taxon>
        <taxon>Scymninae</taxon>
        <taxon>Scymnini</taxon>
        <taxon>Cryptolaemus</taxon>
    </lineage>
</organism>
<evidence type="ECO:0000256" key="1">
    <source>
        <dbReference type="ARBA" id="ARBA00004651"/>
    </source>
</evidence>
<keyword evidence="4 8" id="KW-1133">Transmembrane helix</keyword>
<keyword evidence="2" id="KW-1003">Cell membrane</keyword>
<comment type="subcellular location">
    <subcellularLocation>
        <location evidence="1">Cell membrane</location>
        <topology evidence="1">Multi-pass membrane protein</topology>
    </subcellularLocation>
</comment>
<keyword evidence="7" id="KW-0325">Glycoprotein</keyword>
<evidence type="ECO:0000313" key="10">
    <source>
        <dbReference type="Proteomes" id="UP001516400"/>
    </source>
</evidence>
<keyword evidence="6" id="KW-0675">Receptor</keyword>
<evidence type="ECO:0000256" key="7">
    <source>
        <dbReference type="ARBA" id="ARBA00023180"/>
    </source>
</evidence>
<evidence type="ECO:0000313" key="9">
    <source>
        <dbReference type="EMBL" id="KAL3283987.1"/>
    </source>
</evidence>
<accession>A0ABD2NZ43</accession>
<comment type="caution">
    <text evidence="9">The sequence shown here is derived from an EMBL/GenBank/DDBJ whole genome shotgun (WGS) entry which is preliminary data.</text>
</comment>
<evidence type="ECO:0000256" key="2">
    <source>
        <dbReference type="ARBA" id="ARBA00022475"/>
    </source>
</evidence>
<dbReference type="PANTHER" id="PTHR42643">
    <property type="entry name" value="IONOTROPIC RECEPTOR 20A-RELATED"/>
    <property type="match status" value="1"/>
</dbReference>
<feature type="transmembrane region" description="Helical" evidence="8">
    <location>
        <begin position="285"/>
        <end position="305"/>
    </location>
</feature>
<dbReference type="AlphaFoldDB" id="A0ABD2NZ43"/>
<evidence type="ECO:0000256" key="8">
    <source>
        <dbReference type="SAM" id="Phobius"/>
    </source>
</evidence>
<reference evidence="9 10" key="1">
    <citation type="journal article" date="2021" name="BMC Biol.">
        <title>Horizontally acquired antibacterial genes associated with adaptive radiation of ladybird beetles.</title>
        <authorList>
            <person name="Li H.S."/>
            <person name="Tang X.F."/>
            <person name="Huang Y.H."/>
            <person name="Xu Z.Y."/>
            <person name="Chen M.L."/>
            <person name="Du X.Y."/>
            <person name="Qiu B.Y."/>
            <person name="Chen P.T."/>
            <person name="Zhang W."/>
            <person name="Slipinski A."/>
            <person name="Escalona H.E."/>
            <person name="Waterhouse R.M."/>
            <person name="Zwick A."/>
            <person name="Pang H."/>
        </authorList>
    </citation>
    <scope>NUCLEOTIDE SEQUENCE [LARGE SCALE GENOMIC DNA]</scope>
    <source>
        <strain evidence="9">SYSU2018</strain>
    </source>
</reference>
<protein>
    <recommendedName>
        <fullName evidence="11">Ionotropic receptor</fullName>
    </recommendedName>
</protein>
<evidence type="ECO:0000256" key="6">
    <source>
        <dbReference type="ARBA" id="ARBA00023170"/>
    </source>
</evidence>
<feature type="transmembrane region" description="Helical" evidence="8">
    <location>
        <begin position="472"/>
        <end position="492"/>
    </location>
</feature>
<evidence type="ECO:0008006" key="11">
    <source>
        <dbReference type="Google" id="ProtNLM"/>
    </source>
</evidence>